<reference evidence="8 9" key="1">
    <citation type="submission" date="2019-11" db="EMBL/GenBank/DDBJ databases">
        <title>Novel species isolated from a subtropical stream in China.</title>
        <authorList>
            <person name="Lu H."/>
        </authorList>
    </citation>
    <scope>NUCLEOTIDE SEQUENCE [LARGE SCALE GENOMIC DNA]</scope>
    <source>
        <strain evidence="8 9">FT25W</strain>
    </source>
</reference>
<proteinExistence type="inferred from homology"/>
<evidence type="ECO:0000313" key="8">
    <source>
        <dbReference type="EMBL" id="MRX10583.1"/>
    </source>
</evidence>
<sequence length="476" mass="50565">MTVAASVRWIGLTQAVRFASQMLSLIVLARLLPADAYGLMAMAMTVTNLAFLFRDLGTMVAIIQRPHLSESLKSSLYWLNLGLALLLAVLLAALALPLAAAYYEARLAALLAVLALVFPLSGLAAVQQALLERASRFRLLARIETVSALGGVAVALTAAAYGVGVWSLVLQMLAATGLASLQLLRASPWRPRRRCTWRALRQVLDFSGHFAAFQMLNYVQRNADSMLIGRLLGPMLLGVYAMAFKVVLFPLQHISNVASRALLPAMSRCQHDPGRLAEMYLRASGMMALLTAPLMTGLYALREPFVLLMLGPAWSAVGTLVPWLAALGLIQAQATIPASVLLARGRARGMLGLGLFGAALQLAGFAVALRWGLSGMAAAYCLSSLLALLPLTRCALDGLPLRLGALLAEVGKPLAAALVMLVAVMALHQRLAARGAGMAAAFWLCVAAGALVYLGMLLAMRVRQLDGLLALRGARP</sequence>
<name>A0A6L5QL81_9BURK</name>
<dbReference type="GO" id="GO:0005886">
    <property type="term" value="C:plasma membrane"/>
    <property type="evidence" value="ECO:0007669"/>
    <property type="project" value="UniProtKB-SubCell"/>
</dbReference>
<dbReference type="Proteomes" id="UP000481037">
    <property type="component" value="Unassembled WGS sequence"/>
</dbReference>
<evidence type="ECO:0000256" key="3">
    <source>
        <dbReference type="ARBA" id="ARBA00022475"/>
    </source>
</evidence>
<feature type="transmembrane region" description="Helical" evidence="7">
    <location>
        <begin position="231"/>
        <end position="251"/>
    </location>
</feature>
<keyword evidence="4 7" id="KW-0812">Transmembrane</keyword>
<feature type="transmembrane region" description="Helical" evidence="7">
    <location>
        <begin position="440"/>
        <end position="459"/>
    </location>
</feature>
<evidence type="ECO:0000313" key="9">
    <source>
        <dbReference type="Proteomes" id="UP000481037"/>
    </source>
</evidence>
<feature type="transmembrane region" description="Helical" evidence="7">
    <location>
        <begin position="280"/>
        <end position="301"/>
    </location>
</feature>
<feature type="transmembrane region" description="Helical" evidence="7">
    <location>
        <begin position="143"/>
        <end position="162"/>
    </location>
</feature>
<dbReference type="PANTHER" id="PTHR30250:SF10">
    <property type="entry name" value="LIPOPOLYSACCHARIDE BIOSYNTHESIS PROTEIN WZXC"/>
    <property type="match status" value="1"/>
</dbReference>
<dbReference type="RefSeq" id="WP_154362888.1">
    <property type="nucleotide sequence ID" value="NZ_WKJM01000022.1"/>
</dbReference>
<evidence type="ECO:0000256" key="1">
    <source>
        <dbReference type="ARBA" id="ARBA00004651"/>
    </source>
</evidence>
<feature type="transmembrane region" description="Helical" evidence="7">
    <location>
        <begin position="350"/>
        <end position="371"/>
    </location>
</feature>
<protein>
    <submittedName>
        <fullName evidence="8">Oligosaccharide flippase family protein</fullName>
    </submittedName>
</protein>
<keyword evidence="6 7" id="KW-0472">Membrane</keyword>
<comment type="subcellular location">
    <subcellularLocation>
        <location evidence="1">Cell membrane</location>
        <topology evidence="1">Multi-pass membrane protein</topology>
    </subcellularLocation>
</comment>
<feature type="transmembrane region" description="Helical" evidence="7">
    <location>
        <begin position="321"/>
        <end position="343"/>
    </location>
</feature>
<keyword evidence="9" id="KW-1185">Reference proteome</keyword>
<keyword evidence="3" id="KW-1003">Cell membrane</keyword>
<dbReference type="Pfam" id="PF13440">
    <property type="entry name" value="Polysacc_synt_3"/>
    <property type="match status" value="1"/>
</dbReference>
<dbReference type="EMBL" id="WKJM01000022">
    <property type="protein sequence ID" value="MRX10583.1"/>
    <property type="molecule type" value="Genomic_DNA"/>
</dbReference>
<organism evidence="8 9">
    <name type="scientific">Duganella alba</name>
    <dbReference type="NCBI Taxonomy" id="2666081"/>
    <lineage>
        <taxon>Bacteria</taxon>
        <taxon>Pseudomonadati</taxon>
        <taxon>Pseudomonadota</taxon>
        <taxon>Betaproteobacteria</taxon>
        <taxon>Burkholderiales</taxon>
        <taxon>Oxalobacteraceae</taxon>
        <taxon>Telluria group</taxon>
        <taxon>Duganella</taxon>
    </lineage>
</organism>
<evidence type="ECO:0000256" key="2">
    <source>
        <dbReference type="ARBA" id="ARBA00007430"/>
    </source>
</evidence>
<dbReference type="InterPro" id="IPR050833">
    <property type="entry name" value="Poly_Biosynth_Transport"/>
</dbReference>
<evidence type="ECO:0000256" key="7">
    <source>
        <dbReference type="SAM" id="Phobius"/>
    </source>
</evidence>
<feature type="transmembrane region" description="Helical" evidence="7">
    <location>
        <begin position="77"/>
        <end position="103"/>
    </location>
</feature>
<evidence type="ECO:0000256" key="6">
    <source>
        <dbReference type="ARBA" id="ARBA00023136"/>
    </source>
</evidence>
<keyword evidence="5 7" id="KW-1133">Transmembrane helix</keyword>
<comment type="caution">
    <text evidence="8">The sequence shown here is derived from an EMBL/GenBank/DDBJ whole genome shotgun (WGS) entry which is preliminary data.</text>
</comment>
<evidence type="ECO:0000256" key="5">
    <source>
        <dbReference type="ARBA" id="ARBA00022989"/>
    </source>
</evidence>
<comment type="similarity">
    <text evidence="2">Belongs to the polysaccharide synthase family.</text>
</comment>
<feature type="transmembrane region" description="Helical" evidence="7">
    <location>
        <begin position="109"/>
        <end position="131"/>
    </location>
</feature>
<dbReference type="CDD" id="cd13127">
    <property type="entry name" value="MATE_tuaB_like"/>
    <property type="match status" value="1"/>
</dbReference>
<dbReference type="PANTHER" id="PTHR30250">
    <property type="entry name" value="PST FAMILY PREDICTED COLANIC ACID TRANSPORTER"/>
    <property type="match status" value="1"/>
</dbReference>
<feature type="transmembrane region" description="Helical" evidence="7">
    <location>
        <begin position="36"/>
        <end position="56"/>
    </location>
</feature>
<evidence type="ECO:0000256" key="4">
    <source>
        <dbReference type="ARBA" id="ARBA00022692"/>
    </source>
</evidence>
<feature type="transmembrane region" description="Helical" evidence="7">
    <location>
        <begin position="403"/>
        <end position="428"/>
    </location>
</feature>
<gene>
    <name evidence="8" type="ORF">GJ697_22380</name>
</gene>
<accession>A0A6L5QL81</accession>
<dbReference type="AlphaFoldDB" id="A0A6L5QL81"/>